<evidence type="ECO:0000313" key="5">
    <source>
        <dbReference type="Proteomes" id="UP001064896"/>
    </source>
</evidence>
<dbReference type="Pfam" id="PF00782">
    <property type="entry name" value="DSPc"/>
    <property type="match status" value="1"/>
</dbReference>
<dbReference type="InterPro" id="IPR029021">
    <property type="entry name" value="Prot-tyrosine_phosphatase-like"/>
</dbReference>
<dbReference type="PROSITE" id="PS00383">
    <property type="entry name" value="TYR_PHOSPHATASE_1"/>
    <property type="match status" value="1"/>
</dbReference>
<keyword evidence="5" id="KW-1185">Reference proteome</keyword>
<gene>
    <name evidence="4" type="ORF">ABS648_18065</name>
    <name evidence="3" type="ORF">PSm6_46900</name>
</gene>
<name>A0AAU7XWE1_9PSED</name>
<reference evidence="4" key="2">
    <citation type="submission" date="2023-08" db="EMBL/GenBank/DDBJ databases">
        <title>Increased levels of nutrients transform a symbiont into a lethal pathobiont.</title>
        <authorList>
            <person name="Lachnit T."/>
            <person name="Ulrich L."/>
            <person name="Willmer F.M."/>
            <person name="Hasenbein T."/>
            <person name="Steiner L.X."/>
            <person name="Wolters M."/>
            <person name="Herbst E.M."/>
            <person name="Deines P."/>
        </authorList>
    </citation>
    <scope>NUCLEOTIDE SEQUENCE</scope>
    <source>
        <strain evidence="4">T3</strain>
    </source>
</reference>
<evidence type="ECO:0000259" key="2">
    <source>
        <dbReference type="Pfam" id="PF00782"/>
    </source>
</evidence>
<feature type="region of interest" description="Disordered" evidence="1">
    <location>
        <begin position="186"/>
        <end position="205"/>
    </location>
</feature>
<dbReference type="InterPro" id="IPR016130">
    <property type="entry name" value="Tyr_Pase_AS"/>
</dbReference>
<evidence type="ECO:0000313" key="3">
    <source>
        <dbReference type="EMBL" id="BCD88283.1"/>
    </source>
</evidence>
<evidence type="ECO:0000256" key="1">
    <source>
        <dbReference type="SAM" id="MobiDB-lite"/>
    </source>
</evidence>
<proteinExistence type="predicted"/>
<dbReference type="EMBL" id="AP023081">
    <property type="protein sequence ID" value="BCD88283.1"/>
    <property type="molecule type" value="Genomic_DNA"/>
</dbReference>
<accession>A0AAU7XWE1</accession>
<dbReference type="Gene3D" id="3.90.190.10">
    <property type="entry name" value="Protein tyrosine phosphatase superfamily"/>
    <property type="match status" value="1"/>
</dbReference>
<dbReference type="AlphaFoldDB" id="A0AAU7XWE1"/>
<dbReference type="RefSeq" id="WP_021219078.1">
    <property type="nucleotide sequence ID" value="NZ_AP023081.1"/>
</dbReference>
<dbReference type="SUPFAM" id="SSF52799">
    <property type="entry name" value="(Phosphotyrosine protein) phosphatases II"/>
    <property type="match status" value="1"/>
</dbReference>
<sequence>MPYEKSGWTISAGYRGGVIQGPGGETIYFGTHHDLSKTANRVDLRHMSHGMDDTADKCIPCFIAAADIIHSELQTRGSATVHCANGNSRTSFALIAYLCRYAGFTIEDAGTFLTKGQAERTDITFSLTKQVNNNSYWGWLNEAKWSEIVTDASRGTDYRAMYSVSGPSKSGNKVHHAVQTNISRGIPSAHAVEDDDSSSSSDSVHYSYGMRIRESEVRELKKNAAVYMGYKY</sequence>
<dbReference type="Proteomes" id="UP001064896">
    <property type="component" value="Chromosome"/>
</dbReference>
<reference evidence="3" key="1">
    <citation type="submission" date="2020-05" db="EMBL/GenBank/DDBJ databases">
        <title>Complete genome sequence of Pseudomonas sp. Sm006.</title>
        <authorList>
            <person name="Takeuchi K."/>
            <person name="Someya N."/>
        </authorList>
    </citation>
    <scope>NUCLEOTIDE SEQUENCE</scope>
    <source>
        <strain evidence="3">Sm006</strain>
    </source>
</reference>
<dbReference type="EMBL" id="CP158373">
    <property type="protein sequence ID" value="XBY61863.1"/>
    <property type="molecule type" value="Genomic_DNA"/>
</dbReference>
<organism evidence="4">
    <name type="scientific">Pseudomonas solani</name>
    <dbReference type="NCBI Taxonomy" id="2731552"/>
    <lineage>
        <taxon>Bacteria</taxon>
        <taxon>Pseudomonadati</taxon>
        <taxon>Pseudomonadota</taxon>
        <taxon>Gammaproteobacteria</taxon>
        <taxon>Pseudomonadales</taxon>
        <taxon>Pseudomonadaceae</taxon>
        <taxon>Pseudomonas</taxon>
    </lineage>
</organism>
<protein>
    <submittedName>
        <fullName evidence="4">Dual specificity protein phosphatase family protein</fullName>
    </submittedName>
</protein>
<evidence type="ECO:0000313" key="4">
    <source>
        <dbReference type="EMBL" id="XBY61863.1"/>
    </source>
</evidence>
<feature type="domain" description="Dual specificity phosphatase catalytic" evidence="2">
    <location>
        <begin position="42"/>
        <end position="131"/>
    </location>
</feature>
<dbReference type="InterPro" id="IPR000340">
    <property type="entry name" value="Dual-sp_phosphatase_cat-dom"/>
</dbReference>